<evidence type="ECO:0000313" key="1">
    <source>
        <dbReference type="EMBL" id="QDU81180.1"/>
    </source>
</evidence>
<reference evidence="1 2" key="1">
    <citation type="submission" date="2019-02" db="EMBL/GenBank/DDBJ databases">
        <title>Deep-cultivation of Planctomycetes and their phenomic and genomic characterization uncovers novel biology.</title>
        <authorList>
            <person name="Wiegand S."/>
            <person name="Jogler M."/>
            <person name="Boedeker C."/>
            <person name="Pinto D."/>
            <person name="Vollmers J."/>
            <person name="Rivas-Marin E."/>
            <person name="Kohn T."/>
            <person name="Peeters S.H."/>
            <person name="Heuer A."/>
            <person name="Rast P."/>
            <person name="Oberbeckmann S."/>
            <person name="Bunk B."/>
            <person name="Jeske O."/>
            <person name="Meyerdierks A."/>
            <person name="Storesund J.E."/>
            <person name="Kallscheuer N."/>
            <person name="Luecker S."/>
            <person name="Lage O.M."/>
            <person name="Pohl T."/>
            <person name="Merkel B.J."/>
            <person name="Hornburger P."/>
            <person name="Mueller R.-W."/>
            <person name="Bruemmer F."/>
            <person name="Labrenz M."/>
            <person name="Spormann A.M."/>
            <person name="Op den Camp H."/>
            <person name="Overmann J."/>
            <person name="Amann R."/>
            <person name="Jetten M.S.M."/>
            <person name="Mascher T."/>
            <person name="Medema M.H."/>
            <person name="Devos D.P."/>
            <person name="Kaster A.-K."/>
            <person name="Ovreas L."/>
            <person name="Rohde M."/>
            <person name="Galperin M.Y."/>
            <person name="Jogler C."/>
        </authorList>
    </citation>
    <scope>NUCLEOTIDE SEQUENCE [LARGE SCALE GENOMIC DNA]</scope>
    <source>
        <strain evidence="1 2">Pla110</strain>
    </source>
</reference>
<keyword evidence="2" id="KW-1185">Reference proteome</keyword>
<protein>
    <submittedName>
        <fullName evidence="1">Uncharacterized protein</fullName>
    </submittedName>
</protein>
<organism evidence="1 2">
    <name type="scientific">Polystyrenella longa</name>
    <dbReference type="NCBI Taxonomy" id="2528007"/>
    <lineage>
        <taxon>Bacteria</taxon>
        <taxon>Pseudomonadati</taxon>
        <taxon>Planctomycetota</taxon>
        <taxon>Planctomycetia</taxon>
        <taxon>Planctomycetales</taxon>
        <taxon>Planctomycetaceae</taxon>
        <taxon>Polystyrenella</taxon>
    </lineage>
</organism>
<dbReference type="Proteomes" id="UP000317178">
    <property type="component" value="Chromosome"/>
</dbReference>
<dbReference type="KEGG" id="plon:Pla110_29180"/>
<dbReference type="AlphaFoldDB" id="A0A518CPN6"/>
<gene>
    <name evidence="1" type="ORF">Pla110_29180</name>
</gene>
<name>A0A518CPN6_9PLAN</name>
<proteinExistence type="predicted"/>
<evidence type="ECO:0000313" key="2">
    <source>
        <dbReference type="Proteomes" id="UP000317178"/>
    </source>
</evidence>
<accession>A0A518CPN6</accession>
<dbReference type="EMBL" id="CP036281">
    <property type="protein sequence ID" value="QDU81180.1"/>
    <property type="molecule type" value="Genomic_DNA"/>
</dbReference>
<sequence>MSEQQAASEATETLENKGPTCPVCGLGVSGITRTKSKPGITERERTCRNCGNKYLTKEILVGGGYPSIGAAFLNGHKESARYSSNFNKAVEGDNQPA</sequence>